<evidence type="ECO:0000256" key="2">
    <source>
        <dbReference type="ARBA" id="ARBA00007049"/>
    </source>
</evidence>
<keyword evidence="12" id="KW-1185">Reference proteome</keyword>
<feature type="transmembrane region" description="Helical" evidence="9">
    <location>
        <begin position="239"/>
        <end position="261"/>
    </location>
</feature>
<feature type="transmembrane region" description="Helical" evidence="9">
    <location>
        <begin position="208"/>
        <end position="227"/>
    </location>
</feature>
<comment type="subcellular location">
    <subcellularLocation>
        <location evidence="1 9">Vacuole membrane</location>
        <topology evidence="1 9">Multi-pass membrane protein</topology>
    </subcellularLocation>
</comment>
<proteinExistence type="inferred from homology"/>
<keyword evidence="9" id="KW-0406">Ion transport</keyword>
<evidence type="ECO:0000256" key="10">
    <source>
        <dbReference type="SAM" id="MobiDB-lite"/>
    </source>
</evidence>
<dbReference type="InterPro" id="IPR008217">
    <property type="entry name" value="Ccc1_fam"/>
</dbReference>
<feature type="transmembrane region" description="Helical" evidence="9">
    <location>
        <begin position="179"/>
        <end position="202"/>
    </location>
</feature>
<evidence type="ECO:0000256" key="7">
    <source>
        <dbReference type="ARBA" id="ARBA00023136"/>
    </source>
</evidence>
<organism evidence="11 12">
    <name type="scientific">Ilex paraguariensis</name>
    <name type="common">yerba mate</name>
    <dbReference type="NCBI Taxonomy" id="185542"/>
    <lineage>
        <taxon>Eukaryota</taxon>
        <taxon>Viridiplantae</taxon>
        <taxon>Streptophyta</taxon>
        <taxon>Embryophyta</taxon>
        <taxon>Tracheophyta</taxon>
        <taxon>Spermatophyta</taxon>
        <taxon>Magnoliopsida</taxon>
        <taxon>eudicotyledons</taxon>
        <taxon>Gunneridae</taxon>
        <taxon>Pentapetalae</taxon>
        <taxon>asterids</taxon>
        <taxon>campanulids</taxon>
        <taxon>Aquifoliales</taxon>
        <taxon>Aquifoliaceae</taxon>
        <taxon>Ilex</taxon>
    </lineage>
</organism>
<gene>
    <name evidence="11" type="ORF">ILEXP_LOCUS13597</name>
</gene>
<comment type="function">
    <text evidence="9">Vacuolar Fe(2+) uptake transporter.</text>
</comment>
<comment type="catalytic activity">
    <reaction evidence="8">
        <text>Fe(2+)(in) = Fe(2+)(out)</text>
        <dbReference type="Rhea" id="RHEA:28486"/>
        <dbReference type="ChEBI" id="CHEBI:29033"/>
    </reaction>
    <physiologicalReaction direction="left-to-right" evidence="8">
        <dbReference type="Rhea" id="RHEA:28487"/>
    </physiologicalReaction>
</comment>
<protein>
    <recommendedName>
        <fullName evidence="9">Vacuolar iron transporter</fullName>
    </recommendedName>
</protein>
<evidence type="ECO:0000256" key="4">
    <source>
        <dbReference type="ARBA" id="ARBA00022554"/>
    </source>
</evidence>
<keyword evidence="3" id="KW-0410">Iron transport</keyword>
<keyword evidence="3" id="KW-0408">Iron</keyword>
<keyword evidence="4 9" id="KW-0926">Vacuole</keyword>
<feature type="compositionally biased region" description="Basic and acidic residues" evidence="10">
    <location>
        <begin position="21"/>
        <end position="36"/>
    </location>
</feature>
<dbReference type="EMBL" id="CAUOFW020001503">
    <property type="protein sequence ID" value="CAK9145775.1"/>
    <property type="molecule type" value="Genomic_DNA"/>
</dbReference>
<reference evidence="11 12" key="1">
    <citation type="submission" date="2024-02" db="EMBL/GenBank/DDBJ databases">
        <authorList>
            <person name="Vignale AGUSTIN F."/>
            <person name="Sosa J E."/>
            <person name="Modenutti C."/>
        </authorList>
    </citation>
    <scope>NUCLEOTIDE SEQUENCE [LARGE SCALE GENOMIC DNA]</scope>
</reference>
<evidence type="ECO:0000256" key="9">
    <source>
        <dbReference type="RuleBase" id="RU369115"/>
    </source>
</evidence>
<comment type="similarity">
    <text evidence="2 9">Belongs to the CCC1 family.</text>
</comment>
<sequence length="269" mass="29068">MAENNGGATTVPLLRSVDGGETEKGSRSRNNERPREPWKGEFVKSIVYAGLDAIVTSFSLISSISAGHLSSGDVLVLGFANLVADGISMGFGDFVSSSTERDVAAKERLVTEWEVINHRRPQQQELIHRYQALGMNVEDATMVVSIFEKYKDILVDEKMAIEKGLQPQDQTEKPWKNGLVTFSAFLVFGSAPLLGFIILIPFTDNDTHKFVGACVLSALALAFLGIVKAKIAGQKYELSVAITLFNGAIAGAAAYAIGWTLRNVAGLED</sequence>
<dbReference type="Pfam" id="PF01988">
    <property type="entry name" value="VIT1"/>
    <property type="match status" value="1"/>
</dbReference>
<dbReference type="GO" id="GO:0005381">
    <property type="term" value="F:iron ion transmembrane transporter activity"/>
    <property type="evidence" value="ECO:0007669"/>
    <property type="project" value="UniProtKB-UniRule"/>
</dbReference>
<dbReference type="PANTHER" id="PTHR31851">
    <property type="entry name" value="FE(2+)/MN(2+) TRANSPORTER PCL1"/>
    <property type="match status" value="1"/>
</dbReference>
<dbReference type="GO" id="GO:0005774">
    <property type="term" value="C:vacuolar membrane"/>
    <property type="evidence" value="ECO:0007669"/>
    <property type="project" value="UniProtKB-SubCell"/>
</dbReference>
<keyword evidence="9" id="KW-0813">Transport</keyword>
<keyword evidence="5 9" id="KW-0812">Transmembrane</keyword>
<dbReference type="GO" id="GO:0140315">
    <property type="term" value="F:iron ion sequestering activity"/>
    <property type="evidence" value="ECO:0007669"/>
    <property type="project" value="UniProtKB-UniRule"/>
</dbReference>
<evidence type="ECO:0000313" key="12">
    <source>
        <dbReference type="Proteomes" id="UP001642360"/>
    </source>
</evidence>
<feature type="region of interest" description="Disordered" evidence="10">
    <location>
        <begin position="1"/>
        <end position="36"/>
    </location>
</feature>
<accession>A0ABC8RLD6</accession>
<evidence type="ECO:0000256" key="6">
    <source>
        <dbReference type="ARBA" id="ARBA00022989"/>
    </source>
</evidence>
<evidence type="ECO:0000256" key="8">
    <source>
        <dbReference type="ARBA" id="ARBA00044464"/>
    </source>
</evidence>
<comment type="caution">
    <text evidence="9">Lacks conserved residue(s) required for the propagation of feature annotation.</text>
</comment>
<evidence type="ECO:0000313" key="11">
    <source>
        <dbReference type="EMBL" id="CAK9145775.1"/>
    </source>
</evidence>
<dbReference type="AlphaFoldDB" id="A0ABC8RLD6"/>
<evidence type="ECO:0000256" key="1">
    <source>
        <dbReference type="ARBA" id="ARBA00004128"/>
    </source>
</evidence>
<evidence type="ECO:0000256" key="3">
    <source>
        <dbReference type="ARBA" id="ARBA00022496"/>
    </source>
</evidence>
<keyword evidence="7 9" id="KW-0472">Membrane</keyword>
<name>A0ABC8RLD6_9AQUA</name>
<dbReference type="Proteomes" id="UP001642360">
    <property type="component" value="Unassembled WGS sequence"/>
</dbReference>
<comment type="caution">
    <text evidence="11">The sequence shown here is derived from an EMBL/GenBank/DDBJ whole genome shotgun (WGS) entry which is preliminary data.</text>
</comment>
<evidence type="ECO:0000256" key="5">
    <source>
        <dbReference type="ARBA" id="ARBA00022692"/>
    </source>
</evidence>
<keyword evidence="6 9" id="KW-1133">Transmembrane helix</keyword>